<dbReference type="InterPro" id="IPR037524">
    <property type="entry name" value="PA14/GLEYA"/>
</dbReference>
<evidence type="ECO:0000313" key="6">
    <source>
        <dbReference type="Proteomes" id="UP001374893"/>
    </source>
</evidence>
<feature type="chain" id="PRO_5046607944" description="Ig-like domain-containing protein" evidence="2">
    <location>
        <begin position="30"/>
        <end position="840"/>
    </location>
</feature>
<gene>
    <name evidence="5" type="ORF">HAHE_18420</name>
</gene>
<evidence type="ECO:0000259" key="3">
    <source>
        <dbReference type="PROSITE" id="PS50835"/>
    </source>
</evidence>
<dbReference type="PANTHER" id="PTHR46769:SF2">
    <property type="entry name" value="FIBROCYSTIN-L ISOFORM 2 PRECURSOR-RELATED"/>
    <property type="match status" value="1"/>
</dbReference>
<reference evidence="5 6" key="1">
    <citation type="submission" date="2021-06" db="EMBL/GenBank/DDBJ databases">
        <title>Complete genome of Haloferula helveola possessing various polysaccharide degrading enzymes.</title>
        <authorList>
            <person name="Takami H."/>
            <person name="Huang C."/>
            <person name="Hamasaki K."/>
        </authorList>
    </citation>
    <scope>NUCLEOTIDE SEQUENCE [LARGE SCALE GENOMIC DNA]</scope>
    <source>
        <strain evidence="5 6">CN-1</strain>
    </source>
</reference>
<sequence length="840" mass="92121">MPVVPFFPVARLLSAAAIAALVSVEFSFAQPVIVGQSRSYEVFESHDFIATVDARGDSLSYQWFKNGTTAVAGATSDELHLTAVSTSKLGAYHVVVTDGSGKTAASEPVSPQLIEPDPISVTPGTKGYVRVPGTPAAYHLYLPSSYATAAGPRPVLITFNPSGGGMVNRFQTVAEERGWVIVGVVNSRNGQSFFDQGLWNQRLVEHVLLHLDVDPNQIFFGGFSGGGWLSFRAAKCHAPISRGVFSMGGWLGNQRSLLKDRYLPGLLVARANGTNDTGANLYMTDDRTHLQRFLDAGDITDYSFSGGHAAAPDATIRQVFQWFESQVTPSNPAERLAGKEAEARWKADITSGRTEEVLGEIIDALYYTRRTPEALAAWRAFHFLLDHPESFRHRGSEFLATHPFSKEILQFFYYLQPNVRHDPNRSRLRSLNRMARYFGTRSWVERSRWHDFLESVSADPVVFRATTLTALDEFILAHNLWELPDLPYLGDWDGDGMVNWVDLALGGDPLVADAPSPASVGMVDDAPWATFPSVRSGPYLELEVESSADFDAWVTAAQTSMAPQPNGAEMDLHVALPQGPEGRGFARVSPSIDTLSWSDPNHDGITREYGFGTLWNLPYESDSSPDQRFITPWLPDVPYYLEYLTDARVRKAEPDCMEDYAHVHPLLLGRRGLLYHEIWTDIAGSDIASGLAVANSRPADLTILTVSSEAAWHAETDSLAGDRYFERTRGYYVPAVSGQHVFMIAGDDASQFRLSSSANPAAASTVASLSGWTGRRNFTQQASQISSPISLTAGVRYYFEILHKEGNGGDHCTVFVEPPGGTAGLMEGDVIQCLSESDLE</sequence>
<evidence type="ECO:0000313" key="5">
    <source>
        <dbReference type="EMBL" id="BCX47934.1"/>
    </source>
</evidence>
<keyword evidence="6" id="KW-1185">Reference proteome</keyword>
<evidence type="ECO:0000259" key="4">
    <source>
        <dbReference type="PROSITE" id="PS51820"/>
    </source>
</evidence>
<evidence type="ECO:0008006" key="7">
    <source>
        <dbReference type="Google" id="ProtNLM"/>
    </source>
</evidence>
<organism evidence="5 6">
    <name type="scientific">Haloferula helveola</name>
    <dbReference type="NCBI Taxonomy" id="490095"/>
    <lineage>
        <taxon>Bacteria</taxon>
        <taxon>Pseudomonadati</taxon>
        <taxon>Verrucomicrobiota</taxon>
        <taxon>Verrucomicrobiia</taxon>
        <taxon>Verrucomicrobiales</taxon>
        <taxon>Verrucomicrobiaceae</taxon>
        <taxon>Haloferula</taxon>
    </lineage>
</organism>
<dbReference type="InterPro" id="IPR036179">
    <property type="entry name" value="Ig-like_dom_sf"/>
</dbReference>
<accession>A0ABM7RE51</accession>
<evidence type="ECO:0000256" key="1">
    <source>
        <dbReference type="ARBA" id="ARBA00022729"/>
    </source>
</evidence>
<dbReference type="RefSeq" id="WP_338690413.1">
    <property type="nucleotide sequence ID" value="NZ_AP024702.1"/>
</dbReference>
<keyword evidence="1 2" id="KW-0732">Signal</keyword>
<dbReference type="InterPro" id="IPR029058">
    <property type="entry name" value="AB_hydrolase_fold"/>
</dbReference>
<dbReference type="InterPro" id="IPR052387">
    <property type="entry name" value="Fibrocystin"/>
</dbReference>
<dbReference type="PANTHER" id="PTHR46769">
    <property type="entry name" value="POLYCYSTIC KIDNEY AND HEPATIC DISEASE 1 (AUTOSOMAL RECESSIVE)-LIKE 1"/>
    <property type="match status" value="1"/>
</dbReference>
<proteinExistence type="predicted"/>
<dbReference type="InterPro" id="IPR007110">
    <property type="entry name" value="Ig-like_dom"/>
</dbReference>
<evidence type="ECO:0000256" key="2">
    <source>
        <dbReference type="SAM" id="SignalP"/>
    </source>
</evidence>
<dbReference type="SUPFAM" id="SSF48726">
    <property type="entry name" value="Immunoglobulin"/>
    <property type="match status" value="1"/>
</dbReference>
<dbReference type="Proteomes" id="UP001374893">
    <property type="component" value="Chromosome"/>
</dbReference>
<dbReference type="PROSITE" id="PS50835">
    <property type="entry name" value="IG_LIKE"/>
    <property type="match status" value="1"/>
</dbReference>
<feature type="domain" description="PA14" evidence="4">
    <location>
        <begin position="669"/>
        <end position="830"/>
    </location>
</feature>
<protein>
    <recommendedName>
        <fullName evidence="7">Ig-like domain-containing protein</fullName>
    </recommendedName>
</protein>
<dbReference type="PROSITE" id="PS51820">
    <property type="entry name" value="PA14"/>
    <property type="match status" value="1"/>
</dbReference>
<feature type="signal peptide" evidence="2">
    <location>
        <begin position="1"/>
        <end position="29"/>
    </location>
</feature>
<dbReference type="EMBL" id="AP024702">
    <property type="protein sequence ID" value="BCX47934.1"/>
    <property type="molecule type" value="Genomic_DNA"/>
</dbReference>
<dbReference type="InterPro" id="IPR013783">
    <property type="entry name" value="Ig-like_fold"/>
</dbReference>
<feature type="domain" description="Ig-like" evidence="3">
    <location>
        <begin position="31"/>
        <end position="110"/>
    </location>
</feature>
<name>A0ABM7RE51_9BACT</name>
<dbReference type="SUPFAM" id="SSF53474">
    <property type="entry name" value="alpha/beta-Hydrolases"/>
    <property type="match status" value="1"/>
</dbReference>
<dbReference type="Gene3D" id="3.40.50.1820">
    <property type="entry name" value="alpha/beta hydrolase"/>
    <property type="match status" value="1"/>
</dbReference>
<dbReference type="Gene3D" id="2.60.40.10">
    <property type="entry name" value="Immunoglobulins"/>
    <property type="match status" value="1"/>
</dbReference>